<evidence type="ECO:0008006" key="4">
    <source>
        <dbReference type="Google" id="ProtNLM"/>
    </source>
</evidence>
<evidence type="ECO:0000313" key="2">
    <source>
        <dbReference type="EMBL" id="MST74277.1"/>
    </source>
</evidence>
<proteinExistence type="predicted"/>
<protein>
    <recommendedName>
        <fullName evidence="4">Zn-finger containing protein</fullName>
    </recommendedName>
</protein>
<dbReference type="RefSeq" id="WP_154429232.1">
    <property type="nucleotide sequence ID" value="NZ_VUNI01000005.1"/>
</dbReference>
<comment type="caution">
    <text evidence="2">The sequence shown here is derived from an EMBL/GenBank/DDBJ whole genome shotgun (WGS) entry which is preliminary data.</text>
</comment>
<name>A0A6L5YQ29_9FIRM</name>
<dbReference type="AlphaFoldDB" id="A0A6L5YQ29"/>
<feature type="transmembrane region" description="Helical" evidence="1">
    <location>
        <begin position="27"/>
        <end position="56"/>
    </location>
</feature>
<sequence>MKFRDRFANWMSGRNGMDELARFESGLVLVLLIISLFSRLGLLYIVALAVMIHMYYRMFSRNVSKRYEENQKFLNLRYNSTVEWNKKKKHFAQRKTYCFFKCPQCKQEVRVPRGHGKICITCPRCRTEFIKRT</sequence>
<keyword evidence="3" id="KW-1185">Reference proteome</keyword>
<evidence type="ECO:0000313" key="3">
    <source>
        <dbReference type="Proteomes" id="UP000474024"/>
    </source>
</evidence>
<keyword evidence="1" id="KW-0472">Membrane</keyword>
<accession>A0A6L5YQ29</accession>
<gene>
    <name evidence="2" type="ORF">FYJ75_04390</name>
</gene>
<organism evidence="2 3">
    <name type="scientific">Roseburia porci</name>
    <dbReference type="NCBI Taxonomy" id="2605790"/>
    <lineage>
        <taxon>Bacteria</taxon>
        <taxon>Bacillati</taxon>
        <taxon>Bacillota</taxon>
        <taxon>Clostridia</taxon>
        <taxon>Lachnospirales</taxon>
        <taxon>Lachnospiraceae</taxon>
        <taxon>Roseburia</taxon>
    </lineage>
</organism>
<evidence type="ECO:0000256" key="1">
    <source>
        <dbReference type="SAM" id="Phobius"/>
    </source>
</evidence>
<keyword evidence="1" id="KW-0812">Transmembrane</keyword>
<keyword evidence="1" id="KW-1133">Transmembrane helix</keyword>
<reference evidence="2 3" key="1">
    <citation type="submission" date="2019-08" db="EMBL/GenBank/DDBJ databases">
        <title>In-depth cultivation of the pig gut microbiome towards novel bacterial diversity and tailored functional studies.</title>
        <authorList>
            <person name="Wylensek D."/>
            <person name="Hitch T.C.A."/>
            <person name="Clavel T."/>
        </authorList>
    </citation>
    <scope>NUCLEOTIDE SEQUENCE [LARGE SCALE GENOMIC DNA]</scope>
    <source>
        <strain evidence="2 3">MUC/MUC-530-WT-4D</strain>
    </source>
</reference>
<dbReference type="EMBL" id="VUNI01000005">
    <property type="protein sequence ID" value="MST74277.1"/>
    <property type="molecule type" value="Genomic_DNA"/>
</dbReference>
<dbReference type="Proteomes" id="UP000474024">
    <property type="component" value="Unassembled WGS sequence"/>
</dbReference>